<sequence>MVLNRLLTIWYYISKWRTLGKLRRFRDNKKRHPIVWCSLWRKFSEISTHDVIILMRDLNAQVDDSNSGDERTMGQHDCGSINNNGERVVKFCAANALQTSSHT</sequence>
<dbReference type="AlphaFoldDB" id="A0AAV4HND8"/>
<evidence type="ECO:0000313" key="2">
    <source>
        <dbReference type="Proteomes" id="UP000762676"/>
    </source>
</evidence>
<accession>A0AAV4HND8</accession>
<comment type="caution">
    <text evidence="1">The sequence shown here is derived from an EMBL/GenBank/DDBJ whole genome shotgun (WGS) entry which is preliminary data.</text>
</comment>
<keyword evidence="2" id="KW-1185">Reference proteome</keyword>
<evidence type="ECO:0000313" key="1">
    <source>
        <dbReference type="EMBL" id="GFR98240.1"/>
    </source>
</evidence>
<dbReference type="Proteomes" id="UP000762676">
    <property type="component" value="Unassembled WGS sequence"/>
</dbReference>
<proteinExistence type="predicted"/>
<reference evidence="1 2" key="1">
    <citation type="journal article" date="2021" name="Elife">
        <title>Chloroplast acquisition without the gene transfer in kleptoplastic sea slugs, Plakobranchus ocellatus.</title>
        <authorList>
            <person name="Maeda T."/>
            <person name="Takahashi S."/>
            <person name="Yoshida T."/>
            <person name="Shimamura S."/>
            <person name="Takaki Y."/>
            <person name="Nagai Y."/>
            <person name="Toyoda A."/>
            <person name="Suzuki Y."/>
            <person name="Arimoto A."/>
            <person name="Ishii H."/>
            <person name="Satoh N."/>
            <person name="Nishiyama T."/>
            <person name="Hasebe M."/>
            <person name="Maruyama T."/>
            <person name="Minagawa J."/>
            <person name="Obokata J."/>
            <person name="Shigenobu S."/>
        </authorList>
    </citation>
    <scope>NUCLEOTIDE SEQUENCE [LARGE SCALE GENOMIC DNA]</scope>
</reference>
<name>A0AAV4HND8_9GAST</name>
<organism evidence="1 2">
    <name type="scientific">Elysia marginata</name>
    <dbReference type="NCBI Taxonomy" id="1093978"/>
    <lineage>
        <taxon>Eukaryota</taxon>
        <taxon>Metazoa</taxon>
        <taxon>Spiralia</taxon>
        <taxon>Lophotrochozoa</taxon>
        <taxon>Mollusca</taxon>
        <taxon>Gastropoda</taxon>
        <taxon>Heterobranchia</taxon>
        <taxon>Euthyneura</taxon>
        <taxon>Panpulmonata</taxon>
        <taxon>Sacoglossa</taxon>
        <taxon>Placobranchoidea</taxon>
        <taxon>Plakobranchidae</taxon>
        <taxon>Elysia</taxon>
    </lineage>
</organism>
<protein>
    <recommendedName>
        <fullName evidence="3">Endonuclease/exonuclease/phosphatase domain-containing protein</fullName>
    </recommendedName>
</protein>
<evidence type="ECO:0008006" key="3">
    <source>
        <dbReference type="Google" id="ProtNLM"/>
    </source>
</evidence>
<dbReference type="EMBL" id="BMAT01009086">
    <property type="protein sequence ID" value="GFR98240.1"/>
    <property type="molecule type" value="Genomic_DNA"/>
</dbReference>
<gene>
    <name evidence="1" type="ORF">ElyMa_004496600</name>
</gene>